<gene>
    <name evidence="1" type="ORF">H5410_053462</name>
</gene>
<evidence type="ECO:0000313" key="1">
    <source>
        <dbReference type="EMBL" id="KAG5582835.1"/>
    </source>
</evidence>
<protein>
    <submittedName>
        <fullName evidence="1">Uncharacterized protein</fullName>
    </submittedName>
</protein>
<dbReference type="OrthoDB" id="1300239at2759"/>
<comment type="caution">
    <text evidence="1">The sequence shown here is derived from an EMBL/GenBank/DDBJ whole genome shotgun (WGS) entry which is preliminary data.</text>
</comment>
<organism evidence="1 2">
    <name type="scientific">Solanum commersonii</name>
    <name type="common">Commerson's wild potato</name>
    <name type="synonym">Commerson's nightshade</name>
    <dbReference type="NCBI Taxonomy" id="4109"/>
    <lineage>
        <taxon>Eukaryota</taxon>
        <taxon>Viridiplantae</taxon>
        <taxon>Streptophyta</taxon>
        <taxon>Embryophyta</taxon>
        <taxon>Tracheophyta</taxon>
        <taxon>Spermatophyta</taxon>
        <taxon>Magnoliopsida</taxon>
        <taxon>eudicotyledons</taxon>
        <taxon>Gunneridae</taxon>
        <taxon>Pentapetalae</taxon>
        <taxon>asterids</taxon>
        <taxon>lamiids</taxon>
        <taxon>Solanales</taxon>
        <taxon>Solanaceae</taxon>
        <taxon>Solanoideae</taxon>
        <taxon>Solaneae</taxon>
        <taxon>Solanum</taxon>
    </lineage>
</organism>
<proteinExistence type="predicted"/>
<dbReference type="Proteomes" id="UP000824120">
    <property type="component" value="Chromosome 10"/>
</dbReference>
<evidence type="ECO:0000313" key="2">
    <source>
        <dbReference type="Proteomes" id="UP000824120"/>
    </source>
</evidence>
<dbReference type="AlphaFoldDB" id="A0A9J5X3X4"/>
<reference evidence="1 2" key="1">
    <citation type="submission" date="2020-09" db="EMBL/GenBank/DDBJ databases">
        <title>De no assembly of potato wild relative species, Solanum commersonii.</title>
        <authorList>
            <person name="Cho K."/>
        </authorList>
    </citation>
    <scope>NUCLEOTIDE SEQUENCE [LARGE SCALE GENOMIC DNA]</scope>
    <source>
        <strain evidence="1">LZ3.2</strain>
        <tissue evidence="1">Leaf</tissue>
    </source>
</reference>
<dbReference type="EMBL" id="JACXVP010000010">
    <property type="protein sequence ID" value="KAG5582835.1"/>
    <property type="molecule type" value="Genomic_DNA"/>
</dbReference>
<sequence length="159" mass="18476">MGDHVRSLKEFFRHRDELLKTNPAKTCVVRLSEEIFKRGRKIFQLFYICFDALKKAFKAVRRCIDLMLLRLKTHSLGNGLSLVKHDLEPEMEQISCYSQMLLLKGLDKVVQDLPPNRVTKLTRCSICSNQPGLRIGKASVRRNYFGDVPNLHIEQELNF</sequence>
<keyword evidence="2" id="KW-1185">Reference proteome</keyword>
<name>A0A9J5X3X4_SOLCO</name>
<accession>A0A9J5X3X4</accession>